<dbReference type="OMA" id="LATPINC"/>
<sequence>MAKAPSPSTGRWWSTKRRILAALALIVFIAGIASVVSFVLRPGNIRFSITHASNATIKANSGLVQSVELNLTLVANNTSPRAGVDYLSSIVLLQYTSPSPDSSNLSIQAGFSELWSSQPPLSTTTMEVSALMSIDDWTTSFPNPATSGRRSIDGTASAPTLIRVLVVTGVRFKVGWVYTWPYSIRVLCEPVDYFFSFNGSLATTTINCWDA</sequence>
<dbReference type="Gramene" id="TraesCS4A02G439600.1">
    <property type="protein sequence ID" value="TraesCS4A02G439600.1.cds1"/>
    <property type="gene ID" value="TraesCS4A02G439600"/>
</dbReference>
<reference evidence="1" key="1">
    <citation type="submission" date="2018-08" db="EMBL/GenBank/DDBJ databases">
        <authorList>
            <person name="Rossello M."/>
        </authorList>
    </citation>
    <scope>NUCLEOTIDE SEQUENCE [LARGE SCALE GENOMIC DNA]</scope>
    <source>
        <strain evidence="1">cv. Chinese Spring</strain>
    </source>
</reference>
<keyword evidence="2" id="KW-1185">Reference proteome</keyword>
<dbReference type="OrthoDB" id="688174at2759"/>
<name>A0A3B6I1V3_WHEAT</name>
<dbReference type="Gramene" id="TraesRN4A0101134200.1">
    <property type="protein sequence ID" value="TraesRN4A0101134200.1"/>
    <property type="gene ID" value="TraesRN4A0101134200"/>
</dbReference>
<proteinExistence type="predicted"/>
<evidence type="ECO:0000313" key="1">
    <source>
        <dbReference type="EnsemblPlants" id="TraesCS4A02G439600.1.cds1"/>
    </source>
</evidence>
<dbReference type="Gramene" id="TraesCAD_scaffold_037164_01G000200.1">
    <property type="protein sequence ID" value="TraesCAD_scaffold_037164_01G000200.1"/>
    <property type="gene ID" value="TraesCAD_scaffold_037164_01G000200"/>
</dbReference>
<evidence type="ECO:0008006" key="3">
    <source>
        <dbReference type="Google" id="ProtNLM"/>
    </source>
</evidence>
<dbReference type="PANTHER" id="PTHR36480">
    <property type="entry name" value="OS06G0118900 PROTEIN-RELATED"/>
    <property type="match status" value="1"/>
</dbReference>
<dbReference type="Proteomes" id="UP000019116">
    <property type="component" value="Chromosome 4A"/>
</dbReference>
<dbReference type="Gramene" id="TraesWEE_scaffold_001782_01G001200.1">
    <property type="protein sequence ID" value="TraesWEE_scaffold_001782_01G001200.1"/>
    <property type="gene ID" value="TraesWEE_scaffold_001782_01G001200"/>
</dbReference>
<reference evidence="1" key="2">
    <citation type="submission" date="2018-10" db="UniProtKB">
        <authorList>
            <consortium name="EnsemblPlants"/>
        </authorList>
    </citation>
    <scope>IDENTIFICATION</scope>
</reference>
<dbReference type="Gramene" id="TraesROB_scaffold_045078_01G000300.1">
    <property type="protein sequence ID" value="TraesROB_scaffold_045078_01G000300.1"/>
    <property type="gene ID" value="TraesROB_scaffold_045078_01G000300"/>
</dbReference>
<dbReference type="Gramene" id="TraesCS4A03G1095100.1">
    <property type="protein sequence ID" value="TraesCS4A03G1095100.1.CDS1"/>
    <property type="gene ID" value="TraesCS4A03G1095100"/>
</dbReference>
<dbReference type="Gramene" id="TraesLDM4A03G02201630.1">
    <property type="protein sequence ID" value="TraesLDM4A03G02201630.1.CDS1"/>
    <property type="gene ID" value="TraesLDM4A03G02201630"/>
</dbReference>
<evidence type="ECO:0000313" key="2">
    <source>
        <dbReference type="Proteomes" id="UP000019116"/>
    </source>
</evidence>
<dbReference type="PANTHER" id="PTHR36480:SF8">
    <property type="entry name" value="LATE EMBRYOGENESIS ABUNDANT PROTEIN LEA-2 SUBGROUP DOMAIN-CONTAINING PROTEIN"/>
    <property type="match status" value="1"/>
</dbReference>
<protein>
    <recommendedName>
        <fullName evidence="3">Late embryogenesis abundant protein LEA-2 subgroup domain-containing protein</fullName>
    </recommendedName>
</protein>
<dbReference type="EnsemblPlants" id="TraesCS4A02G439600.1">
    <property type="protein sequence ID" value="TraesCS4A02G439600.1.cds1"/>
    <property type="gene ID" value="TraesCS4A02G439600"/>
</dbReference>
<organism evidence="1">
    <name type="scientific">Triticum aestivum</name>
    <name type="common">Wheat</name>
    <dbReference type="NCBI Taxonomy" id="4565"/>
    <lineage>
        <taxon>Eukaryota</taxon>
        <taxon>Viridiplantae</taxon>
        <taxon>Streptophyta</taxon>
        <taxon>Embryophyta</taxon>
        <taxon>Tracheophyta</taxon>
        <taxon>Spermatophyta</taxon>
        <taxon>Magnoliopsida</taxon>
        <taxon>Liliopsida</taxon>
        <taxon>Poales</taxon>
        <taxon>Poaceae</taxon>
        <taxon>BOP clade</taxon>
        <taxon>Pooideae</taxon>
        <taxon>Triticodae</taxon>
        <taxon>Triticeae</taxon>
        <taxon>Triticinae</taxon>
        <taxon>Triticum</taxon>
    </lineage>
</organism>
<dbReference type="AlphaFoldDB" id="A0A3B6I1V3"/>
<accession>A0A3B6I1V3</accession>